<reference evidence="1 2" key="1">
    <citation type="submission" date="2017-09" db="EMBL/GenBank/DDBJ databases">
        <authorList>
            <person name="Ehlers B."/>
            <person name="Leendertz F.H."/>
        </authorList>
    </citation>
    <scope>NUCLEOTIDE SEQUENCE [LARGE SCALE GENOMIC DNA]</scope>
    <source>
        <strain evidence="1 2">DSM 18289</strain>
    </source>
</reference>
<gene>
    <name evidence="1" type="ORF">SAMN06265368_4666</name>
</gene>
<sequence length="31" mass="3201">MLDAVLAKGNGGIVKGAINRVEDMTIALNIC</sequence>
<evidence type="ECO:0000313" key="2">
    <source>
        <dbReference type="Proteomes" id="UP000219439"/>
    </source>
</evidence>
<accession>A0A285PJT9</accession>
<dbReference type="EMBL" id="OBEL01000009">
    <property type="protein sequence ID" value="SNZ21543.1"/>
    <property type="molecule type" value="Genomic_DNA"/>
</dbReference>
<keyword evidence="2" id="KW-1185">Reference proteome</keyword>
<proteinExistence type="predicted"/>
<dbReference type="AlphaFoldDB" id="A0A285PJT9"/>
<protein>
    <submittedName>
        <fullName evidence="1">Uncharacterized protein</fullName>
    </submittedName>
</protein>
<dbReference type="Proteomes" id="UP000219439">
    <property type="component" value="Unassembled WGS sequence"/>
</dbReference>
<evidence type="ECO:0000313" key="1">
    <source>
        <dbReference type="EMBL" id="SNZ21543.1"/>
    </source>
</evidence>
<organism evidence="1 2">
    <name type="scientific">Cohaesibacter gelatinilyticus</name>
    <dbReference type="NCBI Taxonomy" id="372072"/>
    <lineage>
        <taxon>Bacteria</taxon>
        <taxon>Pseudomonadati</taxon>
        <taxon>Pseudomonadota</taxon>
        <taxon>Alphaproteobacteria</taxon>
        <taxon>Hyphomicrobiales</taxon>
        <taxon>Cohaesibacteraceae</taxon>
    </lineage>
</organism>
<name>A0A285PJT9_9HYPH</name>